<protein>
    <submittedName>
        <fullName evidence="1">Uncharacterized protein</fullName>
    </submittedName>
</protein>
<keyword evidence="2" id="KW-1185">Reference proteome</keyword>
<dbReference type="EMBL" id="JAUCMV010000001">
    <property type="protein sequence ID" value="KAK0429089.1"/>
    <property type="molecule type" value="Genomic_DNA"/>
</dbReference>
<reference evidence="1" key="1">
    <citation type="submission" date="2023-06" db="EMBL/GenBank/DDBJ databases">
        <title>Genomic analysis of the entomopathogenic nematode Steinernema hermaphroditum.</title>
        <authorList>
            <person name="Schwarz E.M."/>
            <person name="Heppert J.K."/>
            <person name="Baniya A."/>
            <person name="Schwartz H.T."/>
            <person name="Tan C.-H."/>
            <person name="Antoshechkin I."/>
            <person name="Sternberg P.W."/>
            <person name="Goodrich-Blair H."/>
            <person name="Dillman A.R."/>
        </authorList>
    </citation>
    <scope>NUCLEOTIDE SEQUENCE</scope>
    <source>
        <strain evidence="1">PS9179</strain>
        <tissue evidence="1">Whole animal</tissue>
    </source>
</reference>
<proteinExistence type="predicted"/>
<sequence length="148" mass="15688">MRSRAVQRTRRFAELHDFLVGGKAVAAVDAGVVLERRTREARALARRLRRADGAQLPRAVVVDGGQRFGRVGGLLLLVADDDVRDAQIVDVVVTGVAAVAEGRRGELRVGLRVAGLDAHETDVGVGGVQGGVRAERAVRLQVGRGVPT</sequence>
<dbReference type="Proteomes" id="UP001175271">
    <property type="component" value="Unassembled WGS sequence"/>
</dbReference>
<accession>A0AA39ISW3</accession>
<dbReference type="AlphaFoldDB" id="A0AA39ISW3"/>
<gene>
    <name evidence="1" type="ORF">QR680_011184</name>
</gene>
<evidence type="ECO:0000313" key="2">
    <source>
        <dbReference type="Proteomes" id="UP001175271"/>
    </source>
</evidence>
<evidence type="ECO:0000313" key="1">
    <source>
        <dbReference type="EMBL" id="KAK0429089.1"/>
    </source>
</evidence>
<comment type="caution">
    <text evidence="1">The sequence shown here is derived from an EMBL/GenBank/DDBJ whole genome shotgun (WGS) entry which is preliminary data.</text>
</comment>
<organism evidence="1 2">
    <name type="scientific">Steinernema hermaphroditum</name>
    <dbReference type="NCBI Taxonomy" id="289476"/>
    <lineage>
        <taxon>Eukaryota</taxon>
        <taxon>Metazoa</taxon>
        <taxon>Ecdysozoa</taxon>
        <taxon>Nematoda</taxon>
        <taxon>Chromadorea</taxon>
        <taxon>Rhabditida</taxon>
        <taxon>Tylenchina</taxon>
        <taxon>Panagrolaimomorpha</taxon>
        <taxon>Strongyloidoidea</taxon>
        <taxon>Steinernematidae</taxon>
        <taxon>Steinernema</taxon>
    </lineage>
</organism>
<name>A0AA39ISW3_9BILA</name>